<dbReference type="Proteomes" id="UP001597534">
    <property type="component" value="Unassembled WGS sequence"/>
</dbReference>
<keyword evidence="4" id="KW-1185">Reference proteome</keyword>
<dbReference type="InterPro" id="IPR057586">
    <property type="entry name" value="Ig_NUP210_16th"/>
</dbReference>
<comment type="caution">
    <text evidence="3">The sequence shown here is derived from an EMBL/GenBank/DDBJ whole genome shotgun (WGS) entry which is preliminary data.</text>
</comment>
<gene>
    <name evidence="3" type="ORF">ACFS5J_12455</name>
</gene>
<feature type="domain" description="BIG2" evidence="2">
    <location>
        <begin position="778"/>
        <end position="856"/>
    </location>
</feature>
<reference evidence="4" key="1">
    <citation type="journal article" date="2019" name="Int. J. Syst. Evol. Microbiol.">
        <title>The Global Catalogue of Microorganisms (GCM) 10K type strain sequencing project: providing services to taxonomists for standard genome sequencing and annotation.</title>
        <authorList>
            <consortium name="The Broad Institute Genomics Platform"/>
            <consortium name="The Broad Institute Genome Sequencing Center for Infectious Disease"/>
            <person name="Wu L."/>
            <person name="Ma J."/>
        </authorList>
    </citation>
    <scope>NUCLEOTIDE SEQUENCE [LARGE SCALE GENOMIC DNA]</scope>
    <source>
        <strain evidence="4">KCTC 22671</strain>
    </source>
</reference>
<feature type="domain" description="BIG2" evidence="2">
    <location>
        <begin position="940"/>
        <end position="1018"/>
    </location>
</feature>
<dbReference type="Gene3D" id="2.60.40.10">
    <property type="entry name" value="Immunoglobulins"/>
    <property type="match status" value="2"/>
</dbReference>
<evidence type="ECO:0000256" key="1">
    <source>
        <dbReference type="SAM" id="SignalP"/>
    </source>
</evidence>
<feature type="domain" description="BIG2" evidence="2">
    <location>
        <begin position="543"/>
        <end position="616"/>
    </location>
</feature>
<dbReference type="SMART" id="SM00635">
    <property type="entry name" value="BID_2"/>
    <property type="match status" value="7"/>
</dbReference>
<protein>
    <submittedName>
        <fullName evidence="3">Beta strand repeat-containing protein</fullName>
    </submittedName>
</protein>
<feature type="domain" description="BIG2" evidence="2">
    <location>
        <begin position="697"/>
        <end position="775"/>
    </location>
</feature>
<dbReference type="Gene3D" id="2.60.40.1080">
    <property type="match status" value="8"/>
</dbReference>
<evidence type="ECO:0000313" key="4">
    <source>
        <dbReference type="Proteomes" id="UP001597534"/>
    </source>
</evidence>
<proteinExistence type="predicted"/>
<feature type="non-terminal residue" evidence="3">
    <location>
        <position position="1093"/>
    </location>
</feature>
<sequence>MKKILLVFSLLFSVFVFSQSPDCATASAMCSGQGGPYLNTNTGTVGGNQTGYGNITGCGGSNSHGNNGSLGSTPRPAWFTLTIGQSGPIELNLQQFNNSGNGIDVDFALWGPFPNNNLSAICNSLSGFPGTTYTGPCNLVDASYSSTFNETIHIPNAQEGETYLLLVTNFSGQAGTFTINQTGVTPSSGQISCDVVCGVDLGPDRFFCGNVTNVDLVAEFNQAPTTAGTPTYTWYFNGGTTPFATTTTNTLNVTASGTYSVEVIRPGCSDVATDEIEVTFNGSVPFNSPGNVLYCGTTTNPFDLTQLEAGIVAPNDPNTFVFNYVDEIGNPITDPTNFVWSGNTMIGIEVLAGVCGNFDFISLTEDCPPLCELDLTSAVGTDNQIICLTDAIVDIVYTAGGEATGATVTGLPLGLTSVFNPTDFTLTISGTPTESGVFNYTVTTSGCTADVSQQGTIDVRALSNAGTIAGNQAICVAGTTTFVSDGDAGGTWSSSNTAIATVDTATGIVTGVSAGTATITYYLAAVGSCPADSSTIDVTVTTPPNAGMVSGIQAICIGGTTTFVSDGDAGGTWSSVDPSIATVDASTGVITGVSAGITAINYTVTGTGGCLDVVSTLDVTVTTPPNAGALTGNQAICVAGTTTFVSDGDTGGTFSSGDTTIATVDASGIITGVSAGTATITYTVLGTGGCADTFTTLDVTVTTPPNAGVLSGNQAICIAGTTTFVSDGDTGGSFTSADTSIATVDTTTGVITGVSAGTATITYTVLGTGGCADTFTTLDVTVTTPPNAGVLSGNQAICIAGTTTYTSNGNAGGTFSSGDATIATVDTTTGVITGVSAGTATITYTVLGTGGCADAFTTLDVTVTTPPNAGVLSGNQAICIAGTTTFMSDGDAGGTFSSNNTAVATVDTTTGVITGVSAGTATITYTVLGTGGCADTFTTLDVTVTTPPNAGVLSGNQAICIAGTTTFMSDGDAGGTFSSNNTAVATVDTTTGVITGVSAGTATITYTVLGTGGCADTFTTLDVTVTTPPNAGVLSGNQAICIAGTTTYTSNGDAGGTFSSGDATIATVDTTTGVITGVSAGTATITYTVLGTG</sequence>
<organism evidence="3 4">
    <name type="scientific">Flavobacterium chuncheonense</name>
    <dbReference type="NCBI Taxonomy" id="2026653"/>
    <lineage>
        <taxon>Bacteria</taxon>
        <taxon>Pseudomonadati</taxon>
        <taxon>Bacteroidota</taxon>
        <taxon>Flavobacteriia</taxon>
        <taxon>Flavobacteriales</taxon>
        <taxon>Flavobacteriaceae</taxon>
        <taxon>Flavobacterium</taxon>
    </lineage>
</organism>
<dbReference type="Pfam" id="PF25354">
    <property type="entry name" value="Ig_NUP210_16th"/>
    <property type="match status" value="1"/>
</dbReference>
<feature type="signal peptide" evidence="1">
    <location>
        <begin position="1"/>
        <end position="18"/>
    </location>
</feature>
<dbReference type="InterPro" id="IPR045197">
    <property type="entry name" value="NUP210-like"/>
</dbReference>
<dbReference type="EMBL" id="JBHUPC010000020">
    <property type="protein sequence ID" value="MFD2892823.1"/>
    <property type="molecule type" value="Genomic_DNA"/>
</dbReference>
<name>A0ABW5YP74_9FLAO</name>
<dbReference type="InterPro" id="IPR003343">
    <property type="entry name" value="Big_2"/>
</dbReference>
<dbReference type="SUPFAM" id="SSF49373">
    <property type="entry name" value="Invasin/intimin cell-adhesion fragments"/>
    <property type="match status" value="8"/>
</dbReference>
<dbReference type="Pfam" id="PF02368">
    <property type="entry name" value="Big_2"/>
    <property type="match status" value="6"/>
</dbReference>
<dbReference type="RefSeq" id="WP_379812548.1">
    <property type="nucleotide sequence ID" value="NZ_JBHUPC010000020.1"/>
</dbReference>
<feature type="domain" description="BIG2" evidence="2">
    <location>
        <begin position="462"/>
        <end position="536"/>
    </location>
</feature>
<keyword evidence="1" id="KW-0732">Signal</keyword>
<evidence type="ECO:0000259" key="2">
    <source>
        <dbReference type="SMART" id="SM00635"/>
    </source>
</evidence>
<evidence type="ECO:0000313" key="3">
    <source>
        <dbReference type="EMBL" id="MFD2892823.1"/>
    </source>
</evidence>
<feature type="chain" id="PRO_5045222727" evidence="1">
    <location>
        <begin position="19"/>
        <end position="1093"/>
    </location>
</feature>
<feature type="domain" description="BIG2" evidence="2">
    <location>
        <begin position="617"/>
        <end position="694"/>
    </location>
</feature>
<feature type="domain" description="BIG2" evidence="2">
    <location>
        <begin position="859"/>
        <end position="937"/>
    </location>
</feature>
<accession>A0ABW5YP74</accession>
<dbReference type="InterPro" id="IPR013783">
    <property type="entry name" value="Ig-like_fold"/>
</dbReference>
<dbReference type="PANTHER" id="PTHR23019:SF0">
    <property type="entry name" value="NUCLEAR PORE MEMBRANE GLYCOPROTEIN 210"/>
    <property type="match status" value="1"/>
</dbReference>
<dbReference type="PANTHER" id="PTHR23019">
    <property type="entry name" value="NUCLEAR PORE MEMBRANE GLYCOPROTEIN GP210-RELATED"/>
    <property type="match status" value="1"/>
</dbReference>
<dbReference type="InterPro" id="IPR008964">
    <property type="entry name" value="Invasin/intimin_cell_adhesion"/>
</dbReference>